<dbReference type="KEGG" id="plei:Q9312_01010"/>
<organism evidence="1 2">
    <name type="scientific">Pleionea litopenaei</name>
    <dbReference type="NCBI Taxonomy" id="3070815"/>
    <lineage>
        <taxon>Bacteria</taxon>
        <taxon>Pseudomonadati</taxon>
        <taxon>Pseudomonadota</taxon>
        <taxon>Gammaproteobacteria</taxon>
        <taxon>Oceanospirillales</taxon>
        <taxon>Pleioneaceae</taxon>
        <taxon>Pleionea</taxon>
    </lineage>
</organism>
<evidence type="ECO:0000313" key="1">
    <source>
        <dbReference type="EMBL" id="WMS87522.1"/>
    </source>
</evidence>
<gene>
    <name evidence="1" type="ORF">Q9312_01010</name>
</gene>
<dbReference type="EMBL" id="CP133548">
    <property type="protein sequence ID" value="WMS87522.1"/>
    <property type="molecule type" value="Genomic_DNA"/>
</dbReference>
<evidence type="ECO:0000313" key="2">
    <source>
        <dbReference type="Proteomes" id="UP001239782"/>
    </source>
</evidence>
<protein>
    <submittedName>
        <fullName evidence="1">Uncharacterized protein</fullName>
    </submittedName>
</protein>
<sequence>MKYKNWSEILALFLAFFGSDSALGCTSEVVQIKEVEMAIKHQRMFVVSYGMLPILDRHNPNFRALSDGLDFVFFIPNVYADSKFYCENDDYYPFGEGVVSVGKSCKICEQMLEGVKKIDEFSVNGVTLLLGLESENYTFLSVSDSEKVVFKDKNRKYIEYLFVTAKMRLTQFNGYRFLSYNIRNEVSKCQIKSILNNSSLMRFS</sequence>
<accession>A0AA51RTV7</accession>
<dbReference type="RefSeq" id="WP_309202663.1">
    <property type="nucleotide sequence ID" value="NZ_CP133548.1"/>
</dbReference>
<dbReference type="Proteomes" id="UP001239782">
    <property type="component" value="Chromosome"/>
</dbReference>
<keyword evidence="2" id="KW-1185">Reference proteome</keyword>
<reference evidence="1 2" key="1">
    <citation type="submission" date="2023-08" db="EMBL/GenBank/DDBJ databases">
        <title>Pleionea litopenaei sp. nov., isolated from stomach of juvenile Litopenaeus vannamei.</title>
        <authorList>
            <person name="Rho A.M."/>
            <person name="Hwang C.Y."/>
        </authorList>
    </citation>
    <scope>NUCLEOTIDE SEQUENCE [LARGE SCALE GENOMIC DNA]</scope>
    <source>
        <strain evidence="1 2">HL-JVS1</strain>
    </source>
</reference>
<name>A0AA51RTV7_9GAMM</name>
<proteinExistence type="predicted"/>
<dbReference type="AlphaFoldDB" id="A0AA51RTV7"/>